<dbReference type="CDD" id="cd03253">
    <property type="entry name" value="ABCC_ATM1_transporter"/>
    <property type="match status" value="1"/>
</dbReference>
<evidence type="ECO:0000256" key="1">
    <source>
        <dbReference type="ARBA" id="ARBA00004141"/>
    </source>
</evidence>
<keyword evidence="13" id="KW-1185">Reference proteome</keyword>
<dbReference type="CDD" id="cd18583">
    <property type="entry name" value="ABC_6TM_HMT1"/>
    <property type="match status" value="1"/>
</dbReference>
<dbReference type="Proteomes" id="UP000566819">
    <property type="component" value="Unassembled WGS sequence"/>
</dbReference>
<keyword evidence="5" id="KW-0067">ATP-binding</keyword>
<dbReference type="PROSITE" id="PS50929">
    <property type="entry name" value="ABC_TM1F"/>
    <property type="match status" value="1"/>
</dbReference>
<evidence type="ECO:0000256" key="5">
    <source>
        <dbReference type="ARBA" id="ARBA00022840"/>
    </source>
</evidence>
<evidence type="ECO:0000256" key="7">
    <source>
        <dbReference type="ARBA" id="ARBA00023136"/>
    </source>
</evidence>
<evidence type="ECO:0000256" key="6">
    <source>
        <dbReference type="ARBA" id="ARBA00022989"/>
    </source>
</evidence>
<comment type="subcellular location">
    <subcellularLocation>
        <location evidence="1">Membrane</location>
        <topology evidence="1">Multi-pass membrane protein</topology>
    </subcellularLocation>
</comment>
<keyword evidence="7 9" id="KW-0472">Membrane</keyword>
<dbReference type="InterPro" id="IPR039421">
    <property type="entry name" value="Type_1_exporter"/>
</dbReference>
<evidence type="ECO:0000256" key="4">
    <source>
        <dbReference type="ARBA" id="ARBA00022741"/>
    </source>
</evidence>
<dbReference type="GO" id="GO:0005774">
    <property type="term" value="C:vacuolar membrane"/>
    <property type="evidence" value="ECO:0007669"/>
    <property type="project" value="TreeGrafter"/>
</dbReference>
<evidence type="ECO:0000259" key="11">
    <source>
        <dbReference type="PROSITE" id="PS50929"/>
    </source>
</evidence>
<gene>
    <name evidence="12" type="ORF">G7Y89_g1951</name>
</gene>
<evidence type="ECO:0000259" key="10">
    <source>
        <dbReference type="PROSITE" id="PS50893"/>
    </source>
</evidence>
<keyword evidence="6 9" id="KW-1133">Transmembrane helix</keyword>
<feature type="transmembrane region" description="Helical" evidence="9">
    <location>
        <begin position="252"/>
        <end position="272"/>
    </location>
</feature>
<keyword evidence="4" id="KW-0547">Nucleotide-binding</keyword>
<dbReference type="InterPro" id="IPR003593">
    <property type="entry name" value="AAA+_ATPase"/>
</dbReference>
<evidence type="ECO:0000256" key="8">
    <source>
        <dbReference type="ARBA" id="ARBA00024363"/>
    </source>
</evidence>
<dbReference type="InterPro" id="IPR011527">
    <property type="entry name" value="ABC1_TM_dom"/>
</dbReference>
<dbReference type="InterPro" id="IPR017871">
    <property type="entry name" value="ABC_transporter-like_CS"/>
</dbReference>
<organism evidence="12 13">
    <name type="scientific">Cudoniella acicularis</name>
    <dbReference type="NCBI Taxonomy" id="354080"/>
    <lineage>
        <taxon>Eukaryota</taxon>
        <taxon>Fungi</taxon>
        <taxon>Dikarya</taxon>
        <taxon>Ascomycota</taxon>
        <taxon>Pezizomycotina</taxon>
        <taxon>Leotiomycetes</taxon>
        <taxon>Helotiales</taxon>
        <taxon>Tricladiaceae</taxon>
        <taxon>Cudoniella</taxon>
    </lineage>
</organism>
<dbReference type="AlphaFoldDB" id="A0A8H4W7E7"/>
<feature type="transmembrane region" description="Helical" evidence="9">
    <location>
        <begin position="223"/>
        <end position="246"/>
    </location>
</feature>
<dbReference type="GO" id="GO:0005524">
    <property type="term" value="F:ATP binding"/>
    <property type="evidence" value="ECO:0007669"/>
    <property type="project" value="UniProtKB-KW"/>
</dbReference>
<sequence length="677" mass="75776">METPTFSKPKLCRRSVPAHKAELVLLDSSHFIRGYDFFIVLVSFEWSPNQLSADENDSLLENGVVGSAYGSTASSKPYNQDSESTGWLNYFIGFGTLFPYIWPSNSKKQQVVLILCLVLLICQRVVNILVPYQLGVVVGNLGNGRVPFKEISLYCLYRGLQGQQGVIGSVRSILWIPIGQSLYQRLTSAAFEHVLLLSFDFHLSKRIGEVMSALSKGGSLNTFLDGFAFQLFPMVLDLGVAAVYLFFNFDAFYSIIVIAVMWSYIYVTIYMARYRGYARREMAKRDREMDAAKTDAIIAYETVHHNCAVPSEIAKFRFLVSKFQKAEFSVLLSLHGLNAIQNFIFIVGVILVAMLSAYQISQGQHQIPDFVTLITYFAQLQAPLAFFGSFYNQAQNNLVEAERMLELFKQKPDIVDSPNSKSLTSCKGRICFKNVTFAYNSRKPAIKDVSFTVEPGTTTAIVGESGSGKSTILKLLFRFYDIGSGSITIDDSDLRSLKLQSVREHIGVVPQDTVLFNETLLYNVLYGRQNATETELFEACHAASIHQKIVGFPDGYNTAVGERGLKLSGGEKQRVAIARAILKKPQIMLLDEATSSLDSHTERQIQEALEQVTKNRTTITIAHRLSTITEADQILVLHEGRIVERGRHVDLLKLGGRYRTMWEKQTIAGKEKFNSVG</sequence>
<protein>
    <submittedName>
        <fullName evidence="12">Uncharacterized protein</fullName>
    </submittedName>
</protein>
<feature type="domain" description="ABC transmembrane type-1" evidence="11">
    <location>
        <begin position="114"/>
        <end position="396"/>
    </location>
</feature>
<dbReference type="PANTHER" id="PTHR24221">
    <property type="entry name" value="ATP-BINDING CASSETTE SUB-FAMILY B"/>
    <property type="match status" value="1"/>
</dbReference>
<feature type="domain" description="ABC transporter" evidence="10">
    <location>
        <begin position="430"/>
        <end position="664"/>
    </location>
</feature>
<dbReference type="InterPro" id="IPR027417">
    <property type="entry name" value="P-loop_NTPase"/>
</dbReference>
<comment type="similarity">
    <text evidence="8">Belongs to the ABC transporter superfamily. ABCB family. Heavy Metal importer (TC 3.A.1.210) subfamily.</text>
</comment>
<dbReference type="SMART" id="SM00382">
    <property type="entry name" value="AAA"/>
    <property type="match status" value="1"/>
</dbReference>
<dbReference type="GO" id="GO:0140359">
    <property type="term" value="F:ABC-type transporter activity"/>
    <property type="evidence" value="ECO:0007669"/>
    <property type="project" value="InterPro"/>
</dbReference>
<dbReference type="PROSITE" id="PS00211">
    <property type="entry name" value="ABC_TRANSPORTER_1"/>
    <property type="match status" value="1"/>
</dbReference>
<dbReference type="InterPro" id="IPR036640">
    <property type="entry name" value="ABC1_TM_sf"/>
</dbReference>
<accession>A0A8H4W7E7</accession>
<dbReference type="Gene3D" id="1.20.1560.10">
    <property type="entry name" value="ABC transporter type 1, transmembrane domain"/>
    <property type="match status" value="1"/>
</dbReference>
<dbReference type="EMBL" id="JAAMPI010000081">
    <property type="protein sequence ID" value="KAF4636131.1"/>
    <property type="molecule type" value="Genomic_DNA"/>
</dbReference>
<name>A0A8H4W7E7_9HELO</name>
<keyword evidence="2" id="KW-0813">Transport</keyword>
<evidence type="ECO:0000256" key="9">
    <source>
        <dbReference type="SAM" id="Phobius"/>
    </source>
</evidence>
<proteinExistence type="inferred from homology"/>
<dbReference type="PROSITE" id="PS50893">
    <property type="entry name" value="ABC_TRANSPORTER_2"/>
    <property type="match status" value="1"/>
</dbReference>
<dbReference type="Pfam" id="PF00664">
    <property type="entry name" value="ABC_membrane"/>
    <property type="match status" value="1"/>
</dbReference>
<keyword evidence="3 9" id="KW-0812">Transmembrane</keyword>
<dbReference type="OrthoDB" id="6500128at2759"/>
<feature type="transmembrane region" description="Helical" evidence="9">
    <location>
        <begin position="339"/>
        <end position="358"/>
    </location>
</feature>
<dbReference type="SUPFAM" id="SSF90123">
    <property type="entry name" value="ABC transporter transmembrane region"/>
    <property type="match status" value="1"/>
</dbReference>
<reference evidence="12 13" key="1">
    <citation type="submission" date="2020-03" db="EMBL/GenBank/DDBJ databases">
        <title>Draft Genome Sequence of Cudoniella acicularis.</title>
        <authorList>
            <person name="Buettner E."/>
            <person name="Kellner H."/>
        </authorList>
    </citation>
    <scope>NUCLEOTIDE SEQUENCE [LARGE SCALE GENOMIC DNA]</scope>
    <source>
        <strain evidence="12 13">DSM 108380</strain>
    </source>
</reference>
<dbReference type="FunFam" id="3.40.50.300:FF:000186">
    <property type="entry name" value="ATP-binding cassette sub-family B member 7, mitochondrial"/>
    <property type="match status" value="1"/>
</dbReference>
<comment type="caution">
    <text evidence="12">The sequence shown here is derived from an EMBL/GenBank/DDBJ whole genome shotgun (WGS) entry which is preliminary data.</text>
</comment>
<evidence type="ECO:0000256" key="2">
    <source>
        <dbReference type="ARBA" id="ARBA00022448"/>
    </source>
</evidence>
<evidence type="ECO:0000256" key="3">
    <source>
        <dbReference type="ARBA" id="ARBA00022692"/>
    </source>
</evidence>
<dbReference type="SUPFAM" id="SSF52540">
    <property type="entry name" value="P-loop containing nucleoside triphosphate hydrolases"/>
    <property type="match status" value="1"/>
</dbReference>
<dbReference type="Gene3D" id="3.40.50.300">
    <property type="entry name" value="P-loop containing nucleotide triphosphate hydrolases"/>
    <property type="match status" value="1"/>
</dbReference>
<evidence type="ECO:0000313" key="13">
    <source>
        <dbReference type="Proteomes" id="UP000566819"/>
    </source>
</evidence>
<dbReference type="GO" id="GO:0000041">
    <property type="term" value="P:transition metal ion transport"/>
    <property type="evidence" value="ECO:0007669"/>
    <property type="project" value="UniProtKB-ARBA"/>
</dbReference>
<dbReference type="Pfam" id="PF00005">
    <property type="entry name" value="ABC_tran"/>
    <property type="match status" value="1"/>
</dbReference>
<dbReference type="InterPro" id="IPR003439">
    <property type="entry name" value="ABC_transporter-like_ATP-bd"/>
</dbReference>
<evidence type="ECO:0000313" key="12">
    <source>
        <dbReference type="EMBL" id="KAF4636131.1"/>
    </source>
</evidence>
<dbReference type="PANTHER" id="PTHR24221:SF651">
    <property type="entry name" value="HEAVY METAL TOLERANCE PROTEIN"/>
    <property type="match status" value="1"/>
</dbReference>
<dbReference type="GO" id="GO:0016887">
    <property type="term" value="F:ATP hydrolysis activity"/>
    <property type="evidence" value="ECO:0007669"/>
    <property type="project" value="InterPro"/>
</dbReference>